<evidence type="ECO:0008006" key="4">
    <source>
        <dbReference type="Google" id="ProtNLM"/>
    </source>
</evidence>
<keyword evidence="1" id="KW-0812">Transmembrane</keyword>
<keyword evidence="1" id="KW-1133">Transmembrane helix</keyword>
<gene>
    <name evidence="2" type="ORF">A9W98_31315</name>
</gene>
<feature type="transmembrane region" description="Helical" evidence="1">
    <location>
        <begin position="74"/>
        <end position="96"/>
    </location>
</feature>
<dbReference type="Proteomes" id="UP000093757">
    <property type="component" value="Unassembled WGS sequence"/>
</dbReference>
<name>A0A1A6BA70_MYCGO</name>
<dbReference type="Pfam" id="PF26327">
    <property type="entry name" value="LpqS"/>
    <property type="match status" value="1"/>
</dbReference>
<protein>
    <recommendedName>
        <fullName evidence="4">Lipoprotein LpqS</fullName>
    </recommendedName>
</protein>
<evidence type="ECO:0000313" key="3">
    <source>
        <dbReference type="Proteomes" id="UP000093757"/>
    </source>
</evidence>
<accession>A0A1A6BA70</accession>
<dbReference type="AlphaFoldDB" id="A0A1A6BA70"/>
<organism evidence="2 3">
    <name type="scientific">Mycobacterium gordonae</name>
    <dbReference type="NCBI Taxonomy" id="1778"/>
    <lineage>
        <taxon>Bacteria</taxon>
        <taxon>Bacillati</taxon>
        <taxon>Actinomycetota</taxon>
        <taxon>Actinomycetes</taxon>
        <taxon>Mycobacteriales</taxon>
        <taxon>Mycobacteriaceae</taxon>
        <taxon>Mycobacterium</taxon>
    </lineage>
</organism>
<evidence type="ECO:0000256" key="1">
    <source>
        <dbReference type="SAM" id="Phobius"/>
    </source>
</evidence>
<sequence>MLFFAVVAAAVALLAVIGHCVPLRSASQPPHSAVPLLSSVSVQTAGTAHQPLLIDGKSICKSSKLLATAALPTLPATSLILLGVVLVGLFVTGRLAKLVGAAGRGPPGAPAAVGSGRDLLTLFCLARR</sequence>
<proteinExistence type="predicted"/>
<comment type="caution">
    <text evidence="2">The sequence shown here is derived from an EMBL/GenBank/DDBJ whole genome shotgun (WGS) entry which is preliminary data.</text>
</comment>
<dbReference type="InterPro" id="IPR058714">
    <property type="entry name" value="LpqS"/>
</dbReference>
<keyword evidence="1" id="KW-0472">Membrane</keyword>
<reference evidence="2 3" key="1">
    <citation type="submission" date="2016-06" db="EMBL/GenBank/DDBJ databases">
        <authorList>
            <person name="Kjaerup R.B."/>
            <person name="Dalgaard T.S."/>
            <person name="Juul-Madsen H.R."/>
        </authorList>
    </citation>
    <scope>NUCLEOTIDE SEQUENCE [LARGE SCALE GENOMIC DNA]</scope>
    <source>
        <strain evidence="2 3">1245752.6</strain>
    </source>
</reference>
<dbReference type="EMBL" id="MAEM01000462">
    <property type="protein sequence ID" value="OBR99219.1"/>
    <property type="molecule type" value="Genomic_DNA"/>
</dbReference>
<evidence type="ECO:0000313" key="2">
    <source>
        <dbReference type="EMBL" id="OBR99219.1"/>
    </source>
</evidence>